<gene>
    <name evidence="1" type="ORF">BG910_06095</name>
</gene>
<dbReference type="RefSeq" id="WP_089036077.1">
    <property type="nucleotide sequence ID" value="NZ_CP022278.1"/>
</dbReference>
<dbReference type="AlphaFoldDB" id="A0A220S1P7"/>
<name>A0A220S1P7_9NEIS</name>
<organism evidence="1 2">
    <name type="scientific">Neisseria chenwenguii</name>
    <dbReference type="NCBI Taxonomy" id="1853278"/>
    <lineage>
        <taxon>Bacteria</taxon>
        <taxon>Pseudomonadati</taxon>
        <taxon>Pseudomonadota</taxon>
        <taxon>Betaproteobacteria</taxon>
        <taxon>Neisseriales</taxon>
        <taxon>Neisseriaceae</taxon>
        <taxon>Neisseria</taxon>
    </lineage>
</organism>
<dbReference type="EMBL" id="CP022278">
    <property type="protein sequence ID" value="ASK27367.1"/>
    <property type="molecule type" value="Genomic_DNA"/>
</dbReference>
<reference evidence="1 2" key="1">
    <citation type="submission" date="2017-06" db="EMBL/GenBank/DDBJ databases">
        <title>Neisseria chenwenguii sp. nov., isolated from the intestinal contents of Tibetan Plateau Pika in Yushu, Qinghai Province, China.</title>
        <authorList>
            <person name="Zhang G."/>
        </authorList>
    </citation>
    <scope>NUCLEOTIDE SEQUENCE [LARGE SCALE GENOMIC DNA]</scope>
    <source>
        <strain evidence="1 2">10023</strain>
    </source>
</reference>
<protein>
    <submittedName>
        <fullName evidence="1">Uncharacterized protein</fullName>
    </submittedName>
</protein>
<evidence type="ECO:0000313" key="1">
    <source>
        <dbReference type="EMBL" id="ASK27367.1"/>
    </source>
</evidence>
<keyword evidence="2" id="KW-1185">Reference proteome</keyword>
<dbReference type="Proteomes" id="UP000198238">
    <property type="component" value="Chromosome"/>
</dbReference>
<evidence type="ECO:0000313" key="2">
    <source>
        <dbReference type="Proteomes" id="UP000198238"/>
    </source>
</evidence>
<dbReference type="KEGG" id="nei:BG910_06095"/>
<proteinExistence type="predicted"/>
<sequence>MLKKFAAGIVVLGLAGQVAAANWVNVGGDSEATIWIDTESMAHNQIWTQWRYKKPQKLEGKNPPVFYSKYNGIN</sequence>
<accession>A0A220S1P7</accession>